<dbReference type="InterPro" id="IPR000123">
    <property type="entry name" value="Reverse_transcriptase_msDNA"/>
</dbReference>
<dbReference type="PROSITE" id="PS50878">
    <property type="entry name" value="RT_POL"/>
    <property type="match status" value="1"/>
</dbReference>
<gene>
    <name evidence="9" type="ORF">GGQ22_11910</name>
</gene>
<keyword evidence="3" id="KW-0548">Nucleotidyltransferase</keyword>
<dbReference type="GO" id="GO:0003723">
    <property type="term" value="F:RNA binding"/>
    <property type="evidence" value="ECO:0007669"/>
    <property type="project" value="InterPro"/>
</dbReference>
<reference evidence="9 10" key="1">
    <citation type="submission" date="2019-10" db="EMBL/GenBank/DDBJ databases">
        <title>Nocardioides novel species isolated from the excrement of Marmot.</title>
        <authorList>
            <person name="Zhang G."/>
        </authorList>
    </citation>
    <scope>NUCLEOTIDE SEQUENCE [LARGE SCALE GENOMIC DNA]</scope>
    <source>
        <strain evidence="10">zg-579</strain>
    </source>
</reference>
<dbReference type="GO" id="GO:0046872">
    <property type="term" value="F:metal ion binding"/>
    <property type="evidence" value="ECO:0007669"/>
    <property type="project" value="UniProtKB-KW"/>
</dbReference>
<dbReference type="Proteomes" id="UP000433406">
    <property type="component" value="Unassembled WGS sequence"/>
</dbReference>
<dbReference type="CDD" id="cd03487">
    <property type="entry name" value="RT_Bac_retron_II"/>
    <property type="match status" value="1"/>
</dbReference>
<evidence type="ECO:0000313" key="10">
    <source>
        <dbReference type="Proteomes" id="UP000433406"/>
    </source>
</evidence>
<evidence type="ECO:0000256" key="4">
    <source>
        <dbReference type="ARBA" id="ARBA00022723"/>
    </source>
</evidence>
<keyword evidence="2" id="KW-0808">Transferase</keyword>
<evidence type="ECO:0000256" key="2">
    <source>
        <dbReference type="ARBA" id="ARBA00022679"/>
    </source>
</evidence>
<comment type="catalytic activity">
    <reaction evidence="7">
        <text>DNA(n) + a 2'-deoxyribonucleoside 5'-triphosphate = DNA(n+1) + diphosphate</text>
        <dbReference type="Rhea" id="RHEA:22508"/>
        <dbReference type="Rhea" id="RHEA-COMP:17339"/>
        <dbReference type="Rhea" id="RHEA-COMP:17340"/>
        <dbReference type="ChEBI" id="CHEBI:33019"/>
        <dbReference type="ChEBI" id="CHEBI:61560"/>
        <dbReference type="ChEBI" id="CHEBI:173112"/>
        <dbReference type="EC" id="2.7.7.49"/>
    </reaction>
</comment>
<feature type="domain" description="Reverse transcriptase" evidence="8">
    <location>
        <begin position="215"/>
        <end position="462"/>
    </location>
</feature>
<dbReference type="Pfam" id="PF00078">
    <property type="entry name" value="RVT_1"/>
    <property type="match status" value="1"/>
</dbReference>
<proteinExistence type="predicted"/>
<keyword evidence="4" id="KW-0479">Metal-binding</keyword>
<evidence type="ECO:0000256" key="7">
    <source>
        <dbReference type="ARBA" id="ARBA00048173"/>
    </source>
</evidence>
<evidence type="ECO:0000256" key="3">
    <source>
        <dbReference type="ARBA" id="ARBA00022695"/>
    </source>
</evidence>
<keyword evidence="6 9" id="KW-0695">RNA-directed DNA polymerase</keyword>
<evidence type="ECO:0000313" key="9">
    <source>
        <dbReference type="EMBL" id="MTB95787.1"/>
    </source>
</evidence>
<accession>A0A6I3JCD7</accession>
<dbReference type="EC" id="2.7.7.49" evidence="1"/>
<dbReference type="InterPro" id="IPR000477">
    <property type="entry name" value="RT_dom"/>
</dbReference>
<dbReference type="InterPro" id="IPR051083">
    <property type="entry name" value="GrpII_Intron_Splice-Mob/Def"/>
</dbReference>
<dbReference type="GO" id="GO:0003964">
    <property type="term" value="F:RNA-directed DNA polymerase activity"/>
    <property type="evidence" value="ECO:0007669"/>
    <property type="project" value="UniProtKB-KW"/>
</dbReference>
<evidence type="ECO:0000256" key="1">
    <source>
        <dbReference type="ARBA" id="ARBA00012493"/>
    </source>
</evidence>
<organism evidence="9 10">
    <name type="scientific">Nocardioides marmotae</name>
    <dbReference type="NCBI Taxonomy" id="2663857"/>
    <lineage>
        <taxon>Bacteria</taxon>
        <taxon>Bacillati</taxon>
        <taxon>Actinomycetota</taxon>
        <taxon>Actinomycetes</taxon>
        <taxon>Propionibacteriales</taxon>
        <taxon>Nocardioidaceae</taxon>
        <taxon>Nocardioides</taxon>
    </lineage>
</organism>
<dbReference type="AlphaFoldDB" id="A0A6I3JCD7"/>
<protein>
    <recommendedName>
        <fullName evidence="1">RNA-directed DNA polymerase</fullName>
        <ecNumber evidence="1">2.7.7.49</ecNumber>
    </recommendedName>
</protein>
<evidence type="ECO:0000259" key="8">
    <source>
        <dbReference type="PROSITE" id="PS50878"/>
    </source>
</evidence>
<dbReference type="PANTHER" id="PTHR34047:SF7">
    <property type="entry name" value="RNA-DIRECTED DNA POLYMERASE"/>
    <property type="match status" value="1"/>
</dbReference>
<evidence type="ECO:0000256" key="6">
    <source>
        <dbReference type="ARBA" id="ARBA00022918"/>
    </source>
</evidence>
<sequence length="532" mass="58418">MLGFWVRRTVRVADHGSAPRGRAGLYRAERAAAFSRDGEPVHDTGLPPRGYPGGHRHVRAQHRARLAALRCRSSRARRDWSSSAAAPSPDHRVAARVRADLARALAAGFLAGEWTRPGLVESGSVVLGRRPRWLAPLARQTIDLYPRPPHDRPRELAASISARPAAAKAAGVRPLVQPVSPTRMMTNRWRLPVLDGLGDLADLLGLTSSELDWFADPRHLARTAADGRLQHYLVSHRVAASGGIRVLEAPKRRLKGIQRVLLDEVASLIPPHDAARGFRPGGSVRSYAAPHAGRPVVVRLDLEAFFASVTVSRIYGLWRSAGYPEPVAHCLAGLTTTVLPHAAWRAVPRPADDDLLDAHWRLGRRLAAPHLPQGAPTSPAMANLAAFGLDVRLTALAESWGGRYTRYADDLAFSGARSWGTGTSRLLEVIEEIVRDEGFRLNTRKTGVMPRAGRQALGGLVVNEQPRVARREVDLLRAILHNCRRHGPSTQNRDGVPAYEQHLRGRIAWVAQHDPVRGARLLTEHEAIDWTR</sequence>
<evidence type="ECO:0000256" key="5">
    <source>
        <dbReference type="ARBA" id="ARBA00022842"/>
    </source>
</evidence>
<name>A0A6I3JCD7_9ACTN</name>
<dbReference type="PANTHER" id="PTHR34047">
    <property type="entry name" value="NUCLEAR INTRON MATURASE 1, MITOCHONDRIAL-RELATED"/>
    <property type="match status" value="1"/>
</dbReference>
<dbReference type="EMBL" id="WLCI01000013">
    <property type="protein sequence ID" value="MTB95787.1"/>
    <property type="molecule type" value="Genomic_DNA"/>
</dbReference>
<comment type="caution">
    <text evidence="9">The sequence shown here is derived from an EMBL/GenBank/DDBJ whole genome shotgun (WGS) entry which is preliminary data.</text>
</comment>
<keyword evidence="5" id="KW-0460">Magnesium</keyword>
<keyword evidence="10" id="KW-1185">Reference proteome</keyword>
<dbReference type="PRINTS" id="PR00866">
    <property type="entry name" value="RNADNAPOLMS"/>
</dbReference>